<dbReference type="InterPro" id="IPR051169">
    <property type="entry name" value="NADH-Q_oxidoreductase"/>
</dbReference>
<dbReference type="EMBL" id="JAUFSA010000003">
    <property type="protein sequence ID" value="MDP7739017.1"/>
    <property type="molecule type" value="Genomic_DNA"/>
</dbReference>
<keyword evidence="3" id="KW-0285">Flavoprotein</keyword>
<dbReference type="Proteomes" id="UP001229081">
    <property type="component" value="Unassembled WGS sequence"/>
</dbReference>
<protein>
    <submittedName>
        <fullName evidence="7">FAD-dependent oxidoreductase</fullName>
    </submittedName>
</protein>
<evidence type="ECO:0000313" key="8">
    <source>
        <dbReference type="Proteomes" id="UP001229081"/>
    </source>
</evidence>
<evidence type="ECO:0000256" key="1">
    <source>
        <dbReference type="ARBA" id="ARBA00001974"/>
    </source>
</evidence>
<accession>A0A4R5WEN8</accession>
<dbReference type="InterPro" id="IPR023753">
    <property type="entry name" value="FAD/NAD-binding_dom"/>
</dbReference>
<evidence type="ECO:0000313" key="7">
    <source>
        <dbReference type="EMBL" id="MDP7739017.1"/>
    </source>
</evidence>
<dbReference type="PANTHER" id="PTHR42913:SF3">
    <property type="entry name" value="64 KDA MITOCHONDRIAL NADH DEHYDROGENASE (EUROFUNG)"/>
    <property type="match status" value="1"/>
</dbReference>
<keyword evidence="5" id="KW-0560">Oxidoreductase</keyword>
<proteinExistence type="inferred from homology"/>
<sequence>MSERPNPTDWKAHVVVLGGGYAGTMAANHLRLRTDVDITLVNPRPQFVERIRLHQLAAGTGVATADYGTLLGKGVRLVVDTADHIDAAARRVLLASGAALDYDYLIYAIGSTGAAPVAVPGAAEYAHILAELEGAQKLRYALADLPLQAPVTVVGAGLTGIEAAGELGEQGREVTLVCGGILGPSLSGPGRRSVAKQLRKLGVHVLESATVAEVRWDSVVLADGTLLPSAVTVWTAGFGVPDLAARSGLRTDALGRLLTDETLTSISDEHIVAAGDAAAPSNQPLRMSCQAAIPLAAQAANTVLSRIAGTAPALLDQAFTGQCISVGRSYGTIQLARRDDTPVNLYIGGRTAASIKELVCKGTLWGLRKEAAKPGWYRWLKGGDRPAQQTADEQAALR</sequence>
<dbReference type="SUPFAM" id="SSF51905">
    <property type="entry name" value="FAD/NAD(P)-binding domain"/>
    <property type="match status" value="1"/>
</dbReference>
<keyword evidence="4" id="KW-0274">FAD</keyword>
<evidence type="ECO:0000256" key="2">
    <source>
        <dbReference type="ARBA" id="ARBA00005272"/>
    </source>
</evidence>
<comment type="similarity">
    <text evidence="2">Belongs to the NADH dehydrogenase family.</text>
</comment>
<dbReference type="GO" id="GO:0019646">
    <property type="term" value="P:aerobic electron transport chain"/>
    <property type="evidence" value="ECO:0007669"/>
    <property type="project" value="TreeGrafter"/>
</dbReference>
<gene>
    <name evidence="7" type="ORF">QXL92_30245</name>
</gene>
<dbReference type="RefSeq" id="WP_133449398.1">
    <property type="nucleotide sequence ID" value="NZ_JAUFSA010000003.1"/>
</dbReference>
<dbReference type="Gene3D" id="3.50.50.100">
    <property type="match status" value="1"/>
</dbReference>
<dbReference type="Pfam" id="PF07992">
    <property type="entry name" value="Pyr_redox_2"/>
    <property type="match status" value="1"/>
</dbReference>
<reference evidence="7" key="1">
    <citation type="submission" date="2023-06" db="EMBL/GenBank/DDBJ databases">
        <title>Identification of two novel mycobacterium reveal diversities and complexities of Mycobacterium gordonae clade.</title>
        <authorList>
            <person name="Matsumoto Y."/>
            <person name="Nakamura S."/>
            <person name="Motooka D."/>
            <person name="Fukushima K."/>
        </authorList>
    </citation>
    <scope>NUCLEOTIDE SEQUENCE</scope>
    <source>
        <strain evidence="7">TY812</strain>
    </source>
</reference>
<comment type="cofactor">
    <cofactor evidence="1">
        <name>FAD</name>
        <dbReference type="ChEBI" id="CHEBI:57692"/>
    </cofactor>
</comment>
<evidence type="ECO:0000256" key="5">
    <source>
        <dbReference type="ARBA" id="ARBA00023002"/>
    </source>
</evidence>
<dbReference type="PRINTS" id="PR00368">
    <property type="entry name" value="FADPNR"/>
</dbReference>
<organism evidence="7 8">
    <name type="scientific">Mycobacterium paragordonae</name>
    <dbReference type="NCBI Taxonomy" id="1389713"/>
    <lineage>
        <taxon>Bacteria</taxon>
        <taxon>Bacillati</taxon>
        <taxon>Actinomycetota</taxon>
        <taxon>Actinomycetes</taxon>
        <taxon>Mycobacteriales</taxon>
        <taxon>Mycobacteriaceae</taxon>
        <taxon>Mycobacterium</taxon>
    </lineage>
</organism>
<evidence type="ECO:0000256" key="4">
    <source>
        <dbReference type="ARBA" id="ARBA00022827"/>
    </source>
</evidence>
<feature type="domain" description="FAD/NAD(P)-binding" evidence="6">
    <location>
        <begin position="13"/>
        <end position="293"/>
    </location>
</feature>
<evidence type="ECO:0000256" key="3">
    <source>
        <dbReference type="ARBA" id="ARBA00022630"/>
    </source>
</evidence>
<dbReference type="GO" id="GO:0003955">
    <property type="term" value="F:NAD(P)H dehydrogenase (quinone) activity"/>
    <property type="evidence" value="ECO:0007669"/>
    <property type="project" value="TreeGrafter"/>
</dbReference>
<dbReference type="PANTHER" id="PTHR42913">
    <property type="entry name" value="APOPTOSIS-INDUCING FACTOR 1"/>
    <property type="match status" value="1"/>
</dbReference>
<dbReference type="AlphaFoldDB" id="A0A4R5WEN8"/>
<comment type="caution">
    <text evidence="7">The sequence shown here is derived from an EMBL/GenBank/DDBJ whole genome shotgun (WGS) entry which is preliminary data.</text>
</comment>
<dbReference type="InterPro" id="IPR036188">
    <property type="entry name" value="FAD/NAD-bd_sf"/>
</dbReference>
<name>A0A4R5WEN8_9MYCO</name>
<evidence type="ECO:0000259" key="6">
    <source>
        <dbReference type="Pfam" id="PF07992"/>
    </source>
</evidence>